<evidence type="ECO:0000313" key="1">
    <source>
        <dbReference type="EMBL" id="QJG66904.1"/>
    </source>
</evidence>
<organism evidence="1 2">
    <name type="scientific">Mycoplasma phocoenae</name>
    <dbReference type="NCBI Taxonomy" id="754517"/>
    <lineage>
        <taxon>Bacteria</taxon>
        <taxon>Bacillati</taxon>
        <taxon>Mycoplasmatota</taxon>
        <taxon>Mollicutes</taxon>
        <taxon>Mycoplasmataceae</taxon>
        <taxon>Mycoplasma</taxon>
    </lineage>
</organism>
<dbReference type="KEGG" id="mphe:HGG69_01010"/>
<dbReference type="Proteomes" id="UP000501060">
    <property type="component" value="Chromosome"/>
</dbReference>
<sequence>MIQNGEEYVNEYHTICTKEQKNEYTVYKFSDDNNNQHVIQISATRVKISFLELNMDLELNKNKPHIYKTPEGEFKFYWLLKKIDSTENQVMFSYEMYLNANTETLVGSNTVYLTVNL</sequence>
<keyword evidence="2" id="KW-1185">Reference proteome</keyword>
<evidence type="ECO:0000313" key="2">
    <source>
        <dbReference type="Proteomes" id="UP000501060"/>
    </source>
</evidence>
<gene>
    <name evidence="1" type="ORF">HGG69_01010</name>
</gene>
<dbReference type="AlphaFoldDB" id="A0A858U1B3"/>
<reference evidence="1 2" key="1">
    <citation type="submission" date="2020-04" db="EMBL/GenBank/DDBJ databases">
        <title>Novel Mycoplasma species detected in Phocoena phocoena (harbor porpoise) from the USA.</title>
        <authorList>
            <person name="Volokhov D.V."/>
        </authorList>
    </citation>
    <scope>NUCLEOTIDE SEQUENCE [LARGE SCALE GENOMIC DNA]</scope>
    <source>
        <strain evidence="1 2">Phocoena C-264-GEN</strain>
    </source>
</reference>
<dbReference type="EMBL" id="CP051481">
    <property type="protein sequence ID" value="QJG66904.1"/>
    <property type="molecule type" value="Genomic_DNA"/>
</dbReference>
<name>A0A858U1B3_9MOLU</name>
<accession>A0A858U1B3</accession>
<dbReference type="RefSeq" id="WP_169604955.1">
    <property type="nucleotide sequence ID" value="NZ_CP051481.1"/>
</dbReference>
<protein>
    <submittedName>
        <fullName evidence="1">Uncharacterized protein</fullName>
    </submittedName>
</protein>
<proteinExistence type="predicted"/>